<evidence type="ECO:0000256" key="2">
    <source>
        <dbReference type="SAM" id="SignalP"/>
    </source>
</evidence>
<feature type="region of interest" description="Disordered" evidence="1">
    <location>
        <begin position="22"/>
        <end position="88"/>
    </location>
</feature>
<reference evidence="3 4" key="1">
    <citation type="submission" date="2015-08" db="EMBL/GenBank/DDBJ databases">
        <title>Genome sequencing of Penicillium nordicum.</title>
        <authorList>
            <person name="Nguyen H.D."/>
            <person name="Seifert K.A."/>
        </authorList>
    </citation>
    <scope>NUCLEOTIDE SEQUENCE [LARGE SCALE GENOMIC DNA]</scope>
    <source>
        <strain evidence="3 4">DAOMC 185683</strain>
    </source>
</reference>
<feature type="compositionally biased region" description="Gly residues" evidence="1">
    <location>
        <begin position="122"/>
        <end position="164"/>
    </location>
</feature>
<proteinExistence type="predicted"/>
<keyword evidence="4" id="KW-1185">Reference proteome</keyword>
<sequence length="164" mass="15250">MYFTAPSVALLALAAGVQAGGAKQHHEPPVQSGKGIGKHQASGASGTGVQTGTHPIATGHHNNGTGTQTGSHPIVTGTHNNGTHAGGKNSTIIVTGTAPCFNCHGSSTIPVNVPTKSPSASGGAGHVGGGSSTGTGTGTGTGSGTDSGTDSGSGSGSDSGSGSG</sequence>
<feature type="signal peptide" evidence="2">
    <location>
        <begin position="1"/>
        <end position="19"/>
    </location>
</feature>
<keyword evidence="2" id="KW-0732">Signal</keyword>
<feature type="compositionally biased region" description="Polar residues" evidence="1">
    <location>
        <begin position="42"/>
        <end position="53"/>
    </location>
</feature>
<dbReference type="EMBL" id="LHQQ01000055">
    <property type="protein sequence ID" value="KOS44754.1"/>
    <property type="molecule type" value="Genomic_DNA"/>
</dbReference>
<dbReference type="STRING" id="229535.A0A0M8PAQ6"/>
<evidence type="ECO:0000313" key="4">
    <source>
        <dbReference type="Proteomes" id="UP000037696"/>
    </source>
</evidence>
<feature type="compositionally biased region" description="Low complexity" evidence="1">
    <location>
        <begin position="58"/>
        <end position="87"/>
    </location>
</feature>
<feature type="non-terminal residue" evidence="3">
    <location>
        <position position="164"/>
    </location>
</feature>
<dbReference type="AlphaFoldDB" id="A0A0M8PAQ6"/>
<dbReference type="OrthoDB" id="4368597at2759"/>
<name>A0A0M8PAQ6_9EURO</name>
<evidence type="ECO:0000256" key="1">
    <source>
        <dbReference type="SAM" id="MobiDB-lite"/>
    </source>
</evidence>
<dbReference type="Proteomes" id="UP000037696">
    <property type="component" value="Unassembled WGS sequence"/>
</dbReference>
<gene>
    <name evidence="3" type="ORF">ACN38_g4292</name>
</gene>
<comment type="caution">
    <text evidence="3">The sequence shown here is derived from an EMBL/GenBank/DDBJ whole genome shotgun (WGS) entry which is preliminary data.</text>
</comment>
<protein>
    <submittedName>
        <fullName evidence="3">Uncharacterized protein</fullName>
    </submittedName>
</protein>
<accession>A0A0M8PAQ6</accession>
<feature type="region of interest" description="Disordered" evidence="1">
    <location>
        <begin position="114"/>
        <end position="164"/>
    </location>
</feature>
<organism evidence="3 4">
    <name type="scientific">Penicillium nordicum</name>
    <dbReference type="NCBI Taxonomy" id="229535"/>
    <lineage>
        <taxon>Eukaryota</taxon>
        <taxon>Fungi</taxon>
        <taxon>Dikarya</taxon>
        <taxon>Ascomycota</taxon>
        <taxon>Pezizomycotina</taxon>
        <taxon>Eurotiomycetes</taxon>
        <taxon>Eurotiomycetidae</taxon>
        <taxon>Eurotiales</taxon>
        <taxon>Aspergillaceae</taxon>
        <taxon>Penicillium</taxon>
    </lineage>
</organism>
<feature type="chain" id="PRO_5005819634" evidence="2">
    <location>
        <begin position="20"/>
        <end position="164"/>
    </location>
</feature>
<evidence type="ECO:0000313" key="3">
    <source>
        <dbReference type="EMBL" id="KOS44754.1"/>
    </source>
</evidence>